<dbReference type="Gene3D" id="3.40.50.2020">
    <property type="match status" value="1"/>
</dbReference>
<keyword evidence="4 12" id="KW-0347">Helicase</keyword>
<evidence type="ECO:0000313" key="13">
    <source>
        <dbReference type="Proteomes" id="UP001217838"/>
    </source>
</evidence>
<comment type="similarity">
    <text evidence="1">Belongs to the helicase family. RecQ subfamily.</text>
</comment>
<dbReference type="Proteomes" id="UP001217838">
    <property type="component" value="Unassembled WGS sequence"/>
</dbReference>
<evidence type="ECO:0000256" key="6">
    <source>
        <dbReference type="ARBA" id="ARBA00023125"/>
    </source>
</evidence>
<accession>A0ABT5BI38</accession>
<dbReference type="CDD" id="cd17920">
    <property type="entry name" value="DEXHc_RecQ"/>
    <property type="match status" value="1"/>
</dbReference>
<evidence type="ECO:0000256" key="5">
    <source>
        <dbReference type="ARBA" id="ARBA00022840"/>
    </source>
</evidence>
<keyword evidence="3 12" id="KW-0378">Hydrolase</keyword>
<keyword evidence="5" id="KW-0067">ATP-binding</keyword>
<evidence type="ECO:0000256" key="2">
    <source>
        <dbReference type="ARBA" id="ARBA00022741"/>
    </source>
</evidence>
<evidence type="ECO:0000256" key="4">
    <source>
        <dbReference type="ARBA" id="ARBA00022806"/>
    </source>
</evidence>
<keyword evidence="2" id="KW-0547">Nucleotide-binding</keyword>
<dbReference type="PROSITE" id="PS51192">
    <property type="entry name" value="HELICASE_ATP_BIND_1"/>
    <property type="match status" value="1"/>
</dbReference>
<dbReference type="InterPro" id="IPR004589">
    <property type="entry name" value="DNA_helicase_ATP-dep_RecQ"/>
</dbReference>
<dbReference type="GO" id="GO:0016787">
    <property type="term" value="F:hydrolase activity"/>
    <property type="evidence" value="ECO:0007669"/>
    <property type="project" value="UniProtKB-KW"/>
</dbReference>
<feature type="domain" description="Helicase C-terminal" evidence="11">
    <location>
        <begin position="232"/>
        <end position="375"/>
    </location>
</feature>
<dbReference type="NCBIfam" id="TIGR00614">
    <property type="entry name" value="recQ_fam"/>
    <property type="match status" value="1"/>
</dbReference>
<dbReference type="SUPFAM" id="SSF53271">
    <property type="entry name" value="PRTase-like"/>
    <property type="match status" value="1"/>
</dbReference>
<dbReference type="InterPro" id="IPR011545">
    <property type="entry name" value="DEAD/DEAH_box_helicase_dom"/>
</dbReference>
<dbReference type="InterPro" id="IPR027417">
    <property type="entry name" value="P-loop_NTPase"/>
</dbReference>
<comment type="caution">
    <text evidence="12">The sequence shown here is derived from an EMBL/GenBank/DDBJ whole genome shotgun (WGS) entry which is preliminary data.</text>
</comment>
<dbReference type="SMART" id="SM00490">
    <property type="entry name" value="HELICc"/>
    <property type="match status" value="1"/>
</dbReference>
<gene>
    <name evidence="12" type="ORF">POL58_38835</name>
</gene>
<dbReference type="CDD" id="cd06223">
    <property type="entry name" value="PRTases_typeI"/>
    <property type="match status" value="1"/>
</dbReference>
<evidence type="ECO:0000256" key="9">
    <source>
        <dbReference type="ARBA" id="ARBA00034808"/>
    </source>
</evidence>
<evidence type="ECO:0000259" key="10">
    <source>
        <dbReference type="PROSITE" id="PS51192"/>
    </source>
</evidence>
<keyword evidence="7" id="KW-0413">Isomerase</keyword>
<dbReference type="SMART" id="SM00487">
    <property type="entry name" value="DEXDc"/>
    <property type="match status" value="1"/>
</dbReference>
<sequence>MIEPADLDRVLAERFGFSEFRPGQRRSVEELLLGSGALLCIQPTGYGKSLLYQLPAALLDGITLVVSPLLALMRDQLQHLNDRFDLPAASINSDQSEEENEAARAAAAQGRVRLLFVSPEHLDHVDRFEALAALKIRLLVVDEAHCISTWGHDFRPAYRQIVHLLRALQARHPELRVLGLTATADERVEDDIRAQLQRPGGAPLAVHRSSMDRPNLSLAVVGLAGMPEKLAYLAQLVPRLPSPGIVYCATRERTELVAGYLQSRGLQADAYHAGLEPERKRELQGSFLHGDCPVIAATNALGMGIDKSDLRYVIHVDVPGSVTAYYQEVGRAGRDGRPARGILLYDPEDRRIQEHFIDSAQPQPEDFAAVMQAIEHEPLGLTAIKVRTGLHPTRVTVVVAELVEQGFVRKFSAGGKQVYDLTHKTGEPELDRYRTQQAVRTRELGAMLAFGRLEADCLMATLRRALGDRSAEVCGRCSLCRKQHSSVDVAAAAAEAQRWLESRPSPIAASARPEMAEGRALLDGEIAGPLFRAFFRGREAAEPLPPVLAELLRDQVRALAEHHAFTAVTAVPSRDWQQRDEALAIAAEALGVPALPQLLVWRNEPEARQGALRNNDQRRENVENTMKLGTGSVRGDVLVIDDFIGSGATLKEAARVLRKDAKLKHAIVPLTLARVRWKLGSAGRVH</sequence>
<dbReference type="PANTHER" id="PTHR13710:SF105">
    <property type="entry name" value="ATP-DEPENDENT DNA HELICASE Q1"/>
    <property type="match status" value="1"/>
</dbReference>
<dbReference type="RefSeq" id="WP_272007257.1">
    <property type="nucleotide sequence ID" value="NZ_JAQNDN010000022.1"/>
</dbReference>
<evidence type="ECO:0000259" key="11">
    <source>
        <dbReference type="PROSITE" id="PS51194"/>
    </source>
</evidence>
<dbReference type="InterPro" id="IPR014001">
    <property type="entry name" value="Helicase_ATP-bd"/>
</dbReference>
<dbReference type="InterPro" id="IPR036388">
    <property type="entry name" value="WH-like_DNA-bd_sf"/>
</dbReference>
<dbReference type="Gene3D" id="1.10.10.10">
    <property type="entry name" value="Winged helix-like DNA-binding domain superfamily/Winged helix DNA-binding domain"/>
    <property type="match status" value="1"/>
</dbReference>
<dbReference type="Pfam" id="PF00271">
    <property type="entry name" value="Helicase_C"/>
    <property type="match status" value="1"/>
</dbReference>
<dbReference type="EMBL" id="JAQNDN010000022">
    <property type="protein sequence ID" value="MDC0673767.1"/>
    <property type="molecule type" value="Genomic_DNA"/>
</dbReference>
<evidence type="ECO:0000256" key="8">
    <source>
        <dbReference type="ARBA" id="ARBA00034617"/>
    </source>
</evidence>
<dbReference type="PROSITE" id="PS51194">
    <property type="entry name" value="HELICASE_CTER"/>
    <property type="match status" value="1"/>
</dbReference>
<proteinExistence type="inferred from homology"/>
<comment type="catalytic activity">
    <reaction evidence="8">
        <text>Couples ATP hydrolysis with the unwinding of duplex DNA by translocating in the 3'-5' direction.</text>
        <dbReference type="EC" id="5.6.2.4"/>
    </reaction>
</comment>
<feature type="domain" description="Helicase ATP-binding" evidence="10">
    <location>
        <begin position="29"/>
        <end position="202"/>
    </location>
</feature>
<reference evidence="12 13" key="1">
    <citation type="submission" date="2022-11" db="EMBL/GenBank/DDBJ databases">
        <title>Minimal conservation of predation-associated metabolite biosynthetic gene clusters underscores biosynthetic potential of Myxococcota including descriptions for ten novel species: Archangium lansinium sp. nov., Myxococcus landrumus sp. nov., Nannocystis bai.</title>
        <authorList>
            <person name="Ahearne A."/>
            <person name="Stevens C."/>
            <person name="Dowd S."/>
        </authorList>
    </citation>
    <scope>NUCLEOTIDE SEQUENCE [LARGE SCALE GENOMIC DNA]</scope>
    <source>
        <strain evidence="12 13">NCELM</strain>
    </source>
</reference>
<dbReference type="SUPFAM" id="SSF52540">
    <property type="entry name" value="P-loop containing nucleoside triphosphate hydrolases"/>
    <property type="match status" value="1"/>
</dbReference>
<evidence type="ECO:0000256" key="7">
    <source>
        <dbReference type="ARBA" id="ARBA00023235"/>
    </source>
</evidence>
<evidence type="ECO:0000313" key="12">
    <source>
        <dbReference type="EMBL" id="MDC0673767.1"/>
    </source>
</evidence>
<organism evidence="12 13">
    <name type="scientific">Nannocystis radixulma</name>
    <dbReference type="NCBI Taxonomy" id="2995305"/>
    <lineage>
        <taxon>Bacteria</taxon>
        <taxon>Pseudomonadati</taxon>
        <taxon>Myxococcota</taxon>
        <taxon>Polyangia</taxon>
        <taxon>Nannocystales</taxon>
        <taxon>Nannocystaceae</taxon>
        <taxon>Nannocystis</taxon>
    </lineage>
</organism>
<keyword evidence="6" id="KW-0238">DNA-binding</keyword>
<evidence type="ECO:0000256" key="1">
    <source>
        <dbReference type="ARBA" id="ARBA00005446"/>
    </source>
</evidence>
<name>A0ABT5BI38_9BACT</name>
<keyword evidence="13" id="KW-1185">Reference proteome</keyword>
<dbReference type="EC" id="5.6.2.4" evidence="9"/>
<evidence type="ECO:0000256" key="3">
    <source>
        <dbReference type="ARBA" id="ARBA00022801"/>
    </source>
</evidence>
<dbReference type="Gene3D" id="3.40.50.300">
    <property type="entry name" value="P-loop containing nucleotide triphosphate hydrolases"/>
    <property type="match status" value="2"/>
</dbReference>
<dbReference type="GO" id="GO:0003678">
    <property type="term" value="F:DNA helicase activity"/>
    <property type="evidence" value="ECO:0007669"/>
    <property type="project" value="UniProtKB-EC"/>
</dbReference>
<dbReference type="InterPro" id="IPR000836">
    <property type="entry name" value="PRTase_dom"/>
</dbReference>
<dbReference type="InterPro" id="IPR001650">
    <property type="entry name" value="Helicase_C-like"/>
</dbReference>
<dbReference type="InterPro" id="IPR029057">
    <property type="entry name" value="PRTase-like"/>
</dbReference>
<dbReference type="PANTHER" id="PTHR13710">
    <property type="entry name" value="DNA HELICASE RECQ FAMILY MEMBER"/>
    <property type="match status" value="1"/>
</dbReference>
<protein>
    <recommendedName>
        <fullName evidence="9">DNA 3'-5' helicase</fullName>
        <ecNumber evidence="9">5.6.2.4</ecNumber>
    </recommendedName>
</protein>
<dbReference type="Pfam" id="PF00270">
    <property type="entry name" value="DEAD"/>
    <property type="match status" value="1"/>
</dbReference>